<gene>
    <name evidence="9" type="ordered locus">Isop_3214</name>
</gene>
<comment type="catalytic activity">
    <reaction evidence="6">
        <text>coproporphyrinogen III + 3 O2 = coproporphyrin III + 3 H2O2</text>
        <dbReference type="Rhea" id="RHEA:43436"/>
        <dbReference type="ChEBI" id="CHEBI:15379"/>
        <dbReference type="ChEBI" id="CHEBI:16240"/>
        <dbReference type="ChEBI" id="CHEBI:57309"/>
        <dbReference type="ChEBI" id="CHEBI:131725"/>
        <dbReference type="EC" id="1.3.3.15"/>
    </reaction>
</comment>
<evidence type="ECO:0000313" key="9">
    <source>
        <dbReference type="EMBL" id="ADV63777.1"/>
    </source>
</evidence>
<comment type="function">
    <text evidence="6">Involved in coproporphyrin-dependent heme b biosynthesis. Catalyzes the oxidation of coproporphyrinogen III to coproporphyrin III.</text>
</comment>
<dbReference type="Gene3D" id="3.50.50.60">
    <property type="entry name" value="FAD/NAD(P)-binding domain"/>
    <property type="match status" value="1"/>
</dbReference>
<dbReference type="InterPro" id="IPR050464">
    <property type="entry name" value="Zeta_carotene_desat/Oxidored"/>
</dbReference>
<sequence length="554" mass="59821">MDGLPPPLTNSPSPPSSSAVHPALGDPLDPSASAIGRGLSVEGAEGVPPSVQRPCRVVVLGGGLSGLTAAYRLSRSGVQGQPLLEVVLLEARERVGGAIWTDREDGFTFEGGADSFITDKPDALDLCLELGLELIPTQDHHRRSFVVHRGRLEPVPEGFVLMAPKRLTPLLTSPILSWRGKLRVLMEPFIPRRSGEDLQDESLASFVKRRLGREALERLVQPLVAGIYTADPNELSLKATLPRFLEMERSQGGLIRAARRQERAARAHAASRQRSDPAAPDPTGSGARYGMFVTPAQGMASLIDALARALPPGTLRLRAPVRRVVPVPPSSALVEGGEPSRPWRVELLDGPAIEADAVILAVEAHAAARLVDGFDSELARLLRSIPYASSAILNLSFRRDQIAHPLNGFGAVVAARENRDLLAVSFTSIKFPHRAPEGYVLMRAFFGGATRPDLFEHDDETLRRLALRELSDLLGVRGEPIHVKVARHARAMPQYILGHLDRVEAIEQRVESHPGLALASNALRGVGVPDCVRSATRAAHAVAQRLGLTRSHRA</sequence>
<feature type="compositionally biased region" description="Pro residues" evidence="7">
    <location>
        <begin position="1"/>
        <end position="15"/>
    </location>
</feature>
<feature type="region of interest" description="Disordered" evidence="7">
    <location>
        <begin position="1"/>
        <end position="29"/>
    </location>
</feature>
<dbReference type="GO" id="GO:0006783">
    <property type="term" value="P:heme biosynthetic process"/>
    <property type="evidence" value="ECO:0007669"/>
    <property type="project" value="UniProtKB-UniRule"/>
</dbReference>
<comment type="subcellular location">
    <subcellularLocation>
        <location evidence="6">Cytoplasm</location>
    </subcellularLocation>
</comment>
<keyword evidence="3 6" id="KW-0274">FAD</keyword>
<dbReference type="HOGENOM" id="CLU_009629_3_0_0"/>
<dbReference type="PANTHER" id="PTHR42923:SF3">
    <property type="entry name" value="PROTOPORPHYRINOGEN OXIDASE"/>
    <property type="match status" value="1"/>
</dbReference>
<dbReference type="InterPro" id="IPR004572">
    <property type="entry name" value="Protoporphyrinogen_oxidase"/>
</dbReference>
<dbReference type="SUPFAM" id="SSF51905">
    <property type="entry name" value="FAD/NAD(P)-binding domain"/>
    <property type="match status" value="1"/>
</dbReference>
<dbReference type="EMBL" id="CP002353">
    <property type="protein sequence ID" value="ADV63777.1"/>
    <property type="molecule type" value="Genomic_DNA"/>
</dbReference>
<reference evidence="9 10" key="2">
    <citation type="journal article" date="2011" name="Stand. Genomic Sci.">
        <title>Complete genome sequence of Isosphaera pallida type strain (IS1B).</title>
        <authorList>
            <consortium name="US DOE Joint Genome Institute (JGI-PGF)"/>
            <person name="Goker M."/>
            <person name="Cleland D."/>
            <person name="Saunders E."/>
            <person name="Lapidus A."/>
            <person name="Nolan M."/>
            <person name="Lucas S."/>
            <person name="Hammon N."/>
            <person name="Deshpande S."/>
            <person name="Cheng J.F."/>
            <person name="Tapia R."/>
            <person name="Han C."/>
            <person name="Goodwin L."/>
            <person name="Pitluck S."/>
            <person name="Liolios K."/>
            <person name="Pagani I."/>
            <person name="Ivanova N."/>
            <person name="Mavromatis K."/>
            <person name="Pati A."/>
            <person name="Chen A."/>
            <person name="Palaniappan K."/>
            <person name="Land M."/>
            <person name="Hauser L."/>
            <person name="Chang Y.J."/>
            <person name="Jeffries C.D."/>
            <person name="Detter J.C."/>
            <person name="Beck B."/>
            <person name="Woyke T."/>
            <person name="Bristow J."/>
            <person name="Eisen J.A."/>
            <person name="Markowitz V."/>
            <person name="Hugenholtz P."/>
            <person name="Kyrpides N.C."/>
            <person name="Klenk H.P."/>
        </authorList>
    </citation>
    <scope>NUCLEOTIDE SEQUENCE [LARGE SCALE GENOMIC DNA]</scope>
    <source>
        <strain evidence="10">ATCC 43644 / DSM 9630 / IS1B</strain>
    </source>
</reference>
<accession>E8R4I2</accession>
<comment type="similarity">
    <text evidence="6">Belongs to the protoporphyrinogen/coproporphyrinogen oxidase family. Coproporphyrinogen III oxidase subfamily.</text>
</comment>
<dbReference type="GO" id="GO:0005737">
    <property type="term" value="C:cytoplasm"/>
    <property type="evidence" value="ECO:0007669"/>
    <property type="project" value="UniProtKB-SubCell"/>
</dbReference>
<reference key="1">
    <citation type="submission" date="2010-11" db="EMBL/GenBank/DDBJ databases">
        <title>The complete sequence of chromosome of Isophaera pallida ATCC 43644.</title>
        <authorList>
            <consortium name="US DOE Joint Genome Institute (JGI-PGF)"/>
            <person name="Lucas S."/>
            <person name="Copeland A."/>
            <person name="Lapidus A."/>
            <person name="Bruce D."/>
            <person name="Goodwin L."/>
            <person name="Pitluck S."/>
            <person name="Kyrpides N."/>
            <person name="Mavromatis K."/>
            <person name="Pagani I."/>
            <person name="Ivanova N."/>
            <person name="Saunders E."/>
            <person name="Brettin T."/>
            <person name="Detter J.C."/>
            <person name="Han C."/>
            <person name="Tapia R."/>
            <person name="Land M."/>
            <person name="Hauser L."/>
            <person name="Markowitz V."/>
            <person name="Cheng J.-F."/>
            <person name="Hugenholtz P."/>
            <person name="Woyke T."/>
            <person name="Wu D."/>
            <person name="Eisen J.A."/>
        </authorList>
    </citation>
    <scope>NUCLEOTIDE SEQUENCE</scope>
    <source>
        <strain>ATCC 43644</strain>
    </source>
</reference>
<dbReference type="UniPathway" id="UPA00252"/>
<evidence type="ECO:0000256" key="3">
    <source>
        <dbReference type="ARBA" id="ARBA00022827"/>
    </source>
</evidence>
<dbReference type="NCBIfam" id="TIGR00562">
    <property type="entry name" value="proto_IX_ox"/>
    <property type="match status" value="1"/>
</dbReference>
<keyword evidence="10" id="KW-1185">Reference proteome</keyword>
<dbReference type="EC" id="1.3.3.15" evidence="6"/>
<comment type="pathway">
    <text evidence="6">Porphyrin-containing compound metabolism; protoheme biosynthesis.</text>
</comment>
<keyword evidence="5 6" id="KW-0350">Heme biosynthesis</keyword>
<feature type="domain" description="Amine oxidase" evidence="8">
    <location>
        <begin position="64"/>
        <end position="542"/>
    </location>
</feature>
<comment type="cofactor">
    <cofactor evidence="1 6">
        <name>FAD</name>
        <dbReference type="ChEBI" id="CHEBI:57692"/>
    </cofactor>
</comment>
<dbReference type="Pfam" id="PF01593">
    <property type="entry name" value="Amino_oxidase"/>
    <property type="match status" value="1"/>
</dbReference>
<feature type="region of interest" description="Disordered" evidence="7">
    <location>
        <begin position="257"/>
        <end position="290"/>
    </location>
</feature>
<evidence type="ECO:0000256" key="4">
    <source>
        <dbReference type="ARBA" id="ARBA00023002"/>
    </source>
</evidence>
<dbReference type="GO" id="GO:0004729">
    <property type="term" value="F:oxygen-dependent protoporphyrinogen oxidase activity"/>
    <property type="evidence" value="ECO:0007669"/>
    <property type="project" value="UniProtKB-UniRule"/>
</dbReference>
<evidence type="ECO:0000313" key="10">
    <source>
        <dbReference type="Proteomes" id="UP000008631"/>
    </source>
</evidence>
<dbReference type="KEGG" id="ipa:Isop_3214"/>
<evidence type="ECO:0000256" key="7">
    <source>
        <dbReference type="SAM" id="MobiDB-lite"/>
    </source>
</evidence>
<dbReference type="PANTHER" id="PTHR42923">
    <property type="entry name" value="PROTOPORPHYRINOGEN OXIDASE"/>
    <property type="match status" value="1"/>
</dbReference>
<proteinExistence type="inferred from homology"/>
<evidence type="ECO:0000259" key="8">
    <source>
        <dbReference type="Pfam" id="PF01593"/>
    </source>
</evidence>
<evidence type="ECO:0000256" key="1">
    <source>
        <dbReference type="ARBA" id="ARBA00001974"/>
    </source>
</evidence>
<dbReference type="Proteomes" id="UP000008631">
    <property type="component" value="Chromosome"/>
</dbReference>
<dbReference type="AlphaFoldDB" id="E8R4I2"/>
<dbReference type="STRING" id="575540.Isop_3214"/>
<evidence type="ECO:0000256" key="5">
    <source>
        <dbReference type="ARBA" id="ARBA00023133"/>
    </source>
</evidence>
<evidence type="ECO:0000256" key="6">
    <source>
        <dbReference type="RuleBase" id="RU364052"/>
    </source>
</evidence>
<keyword evidence="4 6" id="KW-0560">Oxidoreductase</keyword>
<dbReference type="PRINTS" id="PR00420">
    <property type="entry name" value="RNGMNOXGNASE"/>
</dbReference>
<dbReference type="Gene3D" id="3.90.660.20">
    <property type="entry name" value="Protoporphyrinogen oxidase, mitochondrial, domain 2"/>
    <property type="match status" value="1"/>
</dbReference>
<organism evidence="9 10">
    <name type="scientific">Isosphaera pallida (strain ATCC 43644 / DSM 9630 / IS1B)</name>
    <dbReference type="NCBI Taxonomy" id="575540"/>
    <lineage>
        <taxon>Bacteria</taxon>
        <taxon>Pseudomonadati</taxon>
        <taxon>Planctomycetota</taxon>
        <taxon>Planctomycetia</taxon>
        <taxon>Isosphaerales</taxon>
        <taxon>Isosphaeraceae</taxon>
        <taxon>Isosphaera</taxon>
    </lineage>
</organism>
<dbReference type="InterPro" id="IPR036188">
    <property type="entry name" value="FAD/NAD-bd_sf"/>
</dbReference>
<name>E8R4I2_ISOPI</name>
<keyword evidence="6" id="KW-0963">Cytoplasm</keyword>
<dbReference type="eggNOG" id="COG1232">
    <property type="taxonomic scope" value="Bacteria"/>
</dbReference>
<evidence type="ECO:0000256" key="2">
    <source>
        <dbReference type="ARBA" id="ARBA00022630"/>
    </source>
</evidence>
<dbReference type="Gene3D" id="1.10.3110.10">
    <property type="entry name" value="protoporphyrinogen ix oxidase, domain 3"/>
    <property type="match status" value="1"/>
</dbReference>
<dbReference type="InterPro" id="IPR002937">
    <property type="entry name" value="Amino_oxidase"/>
</dbReference>
<dbReference type="SUPFAM" id="SSF54373">
    <property type="entry name" value="FAD-linked reductases, C-terminal domain"/>
    <property type="match status" value="1"/>
</dbReference>
<protein>
    <recommendedName>
        <fullName evidence="6">Coproporphyrinogen III oxidase</fullName>
        <ecNumber evidence="6">1.3.3.15</ecNumber>
    </recommendedName>
</protein>
<dbReference type="InParanoid" id="E8R4I2"/>
<keyword evidence="2 6" id="KW-0285">Flavoprotein</keyword>